<evidence type="ECO:0000256" key="7">
    <source>
        <dbReference type="ARBA" id="ARBA00022694"/>
    </source>
</evidence>
<evidence type="ECO:0000313" key="9">
    <source>
        <dbReference type="Proteomes" id="UP000234845"/>
    </source>
</evidence>
<evidence type="ECO:0000256" key="1">
    <source>
        <dbReference type="ARBA" id="ARBA00000142"/>
    </source>
</evidence>
<evidence type="ECO:0000256" key="2">
    <source>
        <dbReference type="ARBA" id="ARBA00003015"/>
    </source>
</evidence>
<accession>A0A2N5Y770</accession>
<dbReference type="OrthoDB" id="9809889at2"/>
<dbReference type="PROSITE" id="PS51625">
    <property type="entry name" value="SAM_MT_TRMB"/>
    <property type="match status" value="1"/>
</dbReference>
<evidence type="ECO:0000313" key="8">
    <source>
        <dbReference type="EMBL" id="PLW84226.1"/>
    </source>
</evidence>
<reference evidence="9" key="1">
    <citation type="submission" date="2017-11" db="EMBL/GenBank/DDBJ databases">
        <title>The draft genome sequence of Chromatocurvus sp. F02.</title>
        <authorList>
            <person name="Du Z.-J."/>
            <person name="Chang Y.-Q."/>
        </authorList>
    </citation>
    <scope>NUCLEOTIDE SEQUENCE [LARGE SCALE GENOMIC DNA]</scope>
    <source>
        <strain evidence="9">F02</strain>
    </source>
</reference>
<dbReference type="InterPro" id="IPR029063">
    <property type="entry name" value="SAM-dependent_MTases_sf"/>
</dbReference>
<comment type="caution">
    <text evidence="8">The sequence shown here is derived from an EMBL/GenBank/DDBJ whole genome shotgun (WGS) entry which is preliminary data.</text>
</comment>
<dbReference type="GO" id="GO:0008176">
    <property type="term" value="F:tRNA (guanine(46)-N7)-methyltransferase activity"/>
    <property type="evidence" value="ECO:0007669"/>
    <property type="project" value="UniProtKB-EC"/>
</dbReference>
<name>A0A2N5Y770_9GAMM</name>
<sequence>MQVHSRAVTSNQQGLHPRLAEIVLRHLQHPHRSPTASHNTEAWHALARILAADPRPLVLDSFCGTGMSTALLAARHPRHLVVGIDRSGHRLHKHQNPDGTGYLLLQAECEPIWRQLLAAGVEVDYHYLLYPNPWPKARHLQRRVHGHPAFRELVALGGILELRSNWQLYVEEFGVSLHLAGVRGIVRELPVQPPLTLFEKKYHSSGQILWQYCSTGPGGTRAEHRLPVSDIPD</sequence>
<evidence type="ECO:0000256" key="5">
    <source>
        <dbReference type="ARBA" id="ARBA00022679"/>
    </source>
</evidence>
<dbReference type="SUPFAM" id="SSF53335">
    <property type="entry name" value="S-adenosyl-L-methionine-dependent methyltransferases"/>
    <property type="match status" value="1"/>
</dbReference>
<keyword evidence="9" id="KW-1185">Reference proteome</keyword>
<evidence type="ECO:0000256" key="4">
    <source>
        <dbReference type="ARBA" id="ARBA00022603"/>
    </source>
</evidence>
<keyword evidence="4 8" id="KW-0489">Methyltransferase</keyword>
<dbReference type="AlphaFoldDB" id="A0A2N5Y770"/>
<proteinExistence type="predicted"/>
<dbReference type="InterPro" id="IPR003358">
    <property type="entry name" value="tRNA_(Gua-N-7)_MeTrfase_Trmb"/>
</dbReference>
<evidence type="ECO:0000256" key="3">
    <source>
        <dbReference type="ARBA" id="ARBA00011977"/>
    </source>
</evidence>
<keyword evidence="5 8" id="KW-0808">Transferase</keyword>
<dbReference type="EMBL" id="PKLZ01000001">
    <property type="protein sequence ID" value="PLW84226.1"/>
    <property type="molecule type" value="Genomic_DNA"/>
</dbReference>
<protein>
    <recommendedName>
        <fullName evidence="3">tRNA (guanine(46)-N(7))-methyltransferase</fullName>
        <ecNumber evidence="3">2.1.1.33</ecNumber>
    </recommendedName>
</protein>
<keyword evidence="7" id="KW-0819">tRNA processing</keyword>
<gene>
    <name evidence="8" type="ORF">CWI75_02470</name>
</gene>
<dbReference type="Pfam" id="PF02390">
    <property type="entry name" value="Methyltransf_4"/>
    <property type="match status" value="1"/>
</dbReference>
<comment type="function">
    <text evidence="2">Catalyzes the formation of N(7)-methylguanine at position 46 (m7G46) in tRNA.</text>
</comment>
<dbReference type="Gene3D" id="3.40.50.150">
    <property type="entry name" value="Vaccinia Virus protein VP39"/>
    <property type="match status" value="1"/>
</dbReference>
<dbReference type="Proteomes" id="UP000234845">
    <property type="component" value="Unassembled WGS sequence"/>
</dbReference>
<dbReference type="EC" id="2.1.1.33" evidence="3"/>
<keyword evidence="6" id="KW-0949">S-adenosyl-L-methionine</keyword>
<comment type="catalytic activity">
    <reaction evidence="1">
        <text>guanosine(46) in tRNA + S-adenosyl-L-methionine = N(7)-methylguanosine(46) in tRNA + S-adenosyl-L-homocysteine</text>
        <dbReference type="Rhea" id="RHEA:42708"/>
        <dbReference type="Rhea" id="RHEA-COMP:10188"/>
        <dbReference type="Rhea" id="RHEA-COMP:10189"/>
        <dbReference type="ChEBI" id="CHEBI:57856"/>
        <dbReference type="ChEBI" id="CHEBI:59789"/>
        <dbReference type="ChEBI" id="CHEBI:74269"/>
        <dbReference type="ChEBI" id="CHEBI:74480"/>
        <dbReference type="EC" id="2.1.1.33"/>
    </reaction>
</comment>
<evidence type="ECO:0000256" key="6">
    <source>
        <dbReference type="ARBA" id="ARBA00022691"/>
    </source>
</evidence>
<organism evidence="8 9">
    <name type="scientific">Kineobactrum sediminis</name>
    <dbReference type="NCBI Taxonomy" id="1905677"/>
    <lineage>
        <taxon>Bacteria</taxon>
        <taxon>Pseudomonadati</taxon>
        <taxon>Pseudomonadota</taxon>
        <taxon>Gammaproteobacteria</taxon>
        <taxon>Cellvibrionales</taxon>
        <taxon>Halieaceae</taxon>
        <taxon>Kineobactrum</taxon>
    </lineage>
</organism>